<evidence type="ECO:0000256" key="3">
    <source>
        <dbReference type="SAM" id="Phobius"/>
    </source>
</evidence>
<feature type="signal peptide" evidence="4">
    <location>
        <begin position="1"/>
        <end position="22"/>
    </location>
</feature>
<evidence type="ECO:0000313" key="5">
    <source>
        <dbReference type="EMBL" id="RKQ63374.1"/>
    </source>
</evidence>
<feature type="chain" id="PRO_5019286961" evidence="4">
    <location>
        <begin position="23"/>
        <end position="967"/>
    </location>
</feature>
<dbReference type="PANTHER" id="PTHR35038">
    <property type="entry name" value="DISSIMILATORY SULFITE REDUCTASE SIRA"/>
    <property type="match status" value="1"/>
</dbReference>
<evidence type="ECO:0000313" key="6">
    <source>
        <dbReference type="Proteomes" id="UP000280881"/>
    </source>
</evidence>
<dbReference type="Proteomes" id="UP000280881">
    <property type="component" value="Unassembled WGS sequence"/>
</dbReference>
<keyword evidence="6" id="KW-1185">Reference proteome</keyword>
<evidence type="ECO:0000256" key="1">
    <source>
        <dbReference type="ARBA" id="ARBA00022729"/>
    </source>
</evidence>
<reference evidence="5 6" key="1">
    <citation type="submission" date="2018-10" db="EMBL/GenBank/DDBJ databases">
        <title>Genomic Encyclopedia of Type Strains, Phase IV (KMG-IV): sequencing the most valuable type-strain genomes for metagenomic binning, comparative biology and taxonomic classification.</title>
        <authorList>
            <person name="Goeker M."/>
        </authorList>
    </citation>
    <scope>NUCLEOTIDE SEQUENCE [LARGE SCALE GENOMIC DNA]</scope>
    <source>
        <strain evidence="5 6">DSM 15521</strain>
    </source>
</reference>
<dbReference type="OrthoDB" id="9238at2"/>
<keyword evidence="3" id="KW-0472">Membrane</keyword>
<gene>
    <name evidence="5" type="ORF">C7457_0245</name>
</gene>
<dbReference type="GO" id="GO:0016491">
    <property type="term" value="F:oxidoreductase activity"/>
    <property type="evidence" value="ECO:0007669"/>
    <property type="project" value="TreeGrafter"/>
</dbReference>
<dbReference type="InterPro" id="IPR051829">
    <property type="entry name" value="Multiheme_Cytochr_ET"/>
</dbReference>
<dbReference type="EMBL" id="RBIE01000001">
    <property type="protein sequence ID" value="RKQ63374.1"/>
    <property type="molecule type" value="Genomic_DNA"/>
</dbReference>
<dbReference type="RefSeq" id="WP_121169622.1">
    <property type="nucleotide sequence ID" value="NZ_RBIE01000001.1"/>
</dbReference>
<keyword evidence="3" id="KW-0812">Transmembrane</keyword>
<keyword evidence="1 4" id="KW-0732">Signal</keyword>
<name>A0A420W7U3_9BACT</name>
<dbReference type="Gene3D" id="3.90.10.10">
    <property type="entry name" value="Cytochrome C3"/>
    <property type="match status" value="1"/>
</dbReference>
<feature type="transmembrane region" description="Helical" evidence="3">
    <location>
        <begin position="942"/>
        <end position="961"/>
    </location>
</feature>
<sequence length="967" mass="106593">MRSLLTVTTAVFILTTFNQALAQHPPITLVDVNGNPILNENGKVQSKLPVSYQKSCKGCHNLDYINMGWHSQQGRLSTLSAEVYKQVYEKFGEKSTLPKDQSGLYLKWYGPKNIYGPGGMYNRVSVPHMFKLAPYKTTDPLDINFTTAEWNTGKCSICHPGGGFGLKDQMEQPLDKMDPKYVENALKNGIYYGDYLVDGPNGTLKVFDYHAKAGDTVVPNVRDNDCLVCHAYSYDLGNARMTSWKKKHPGWVDTVGAGLGSINPDWTVNYDKDKVSKFHYLIRGTTNESCSRCHAGVYDINADGKITPYDNIGLFGDIYLLTSPGFFKRAQEIGDVGEIGSDNLPHKVIDDSKRPEFFNPKTGQWEKVPYLDVHAQGGMKCADCHRQVKSDALELQYVQPSWMPSHDVAKGTDGFNVRSDLSGTTTCIMCHTDYKEIHKGAFPENIADVHLKYIHCTTCHIPQKFNGVIQTLIRTTEEGKGHLFWNFDEEHDATVPFYPDYVWFPHVPAKGETPVLKIKPANSIAELYWRLSDGRGVPNRFLHMVFKVSPDTWNTSNPDRPEAEFGLIYFKDGKPYKPAKALNNKYVVPGGMVYWAYVGKYGDTVEFPDADSVGIPKEAPIVGRFNSDGTVNWINSNTKSGWVVKSTLPNMLENPETGETMIIRKDEAEAPFVDEEDEIKFAASALEAAIKKVTGKDVKVQYVYHLGILDGSYIMSHNVAPVSSQPMQSGGDAEFSDNPLHVLQCQDCHSSRGKFNRAIKKYPHIDTVPGVTVFEVPKAAIEGYNGEFTEADLRKLTFAYYSPVDVQVFPPEDGNAVITKVWTPSGGDVEPTGADSIDTSFVPNGYTVKQAMTFNLNNGNSTTFEVLPLEGKATDYEVFGTPSSAVSYTVENDGKIKVTLTATKGSEITVAIAKKASTSAQGETQTGGGGDSGGCSISPSSGIGGVVSSLLALLPLGFLRLKRRKND</sequence>
<evidence type="ECO:0000256" key="2">
    <source>
        <dbReference type="SAM" id="MobiDB-lite"/>
    </source>
</evidence>
<comment type="caution">
    <text evidence="5">The sequence shown here is derived from an EMBL/GenBank/DDBJ whole genome shotgun (WGS) entry which is preliminary data.</text>
</comment>
<keyword evidence="3" id="KW-1133">Transmembrane helix</keyword>
<protein>
    <submittedName>
        <fullName evidence="5">Cytochrome c3-like protein</fullName>
    </submittedName>
</protein>
<dbReference type="AlphaFoldDB" id="A0A420W7U3"/>
<accession>A0A420W7U3</accession>
<dbReference type="SUPFAM" id="SSF48695">
    <property type="entry name" value="Multiheme cytochromes"/>
    <property type="match status" value="1"/>
</dbReference>
<organism evidence="5 6">
    <name type="scientific">Thermovibrio guaymasensis</name>
    <dbReference type="NCBI Taxonomy" id="240167"/>
    <lineage>
        <taxon>Bacteria</taxon>
        <taxon>Pseudomonadati</taxon>
        <taxon>Aquificota</taxon>
        <taxon>Aquificia</taxon>
        <taxon>Desulfurobacteriales</taxon>
        <taxon>Desulfurobacteriaceae</taxon>
        <taxon>Thermovibrio</taxon>
    </lineage>
</organism>
<evidence type="ECO:0000256" key="4">
    <source>
        <dbReference type="SAM" id="SignalP"/>
    </source>
</evidence>
<proteinExistence type="predicted"/>
<feature type="region of interest" description="Disordered" evidence="2">
    <location>
        <begin position="915"/>
        <end position="935"/>
    </location>
</feature>
<dbReference type="PANTHER" id="PTHR35038:SF5">
    <property type="entry name" value="CYTOCHROME C-TYPE PROTEIN NRFB"/>
    <property type="match status" value="1"/>
</dbReference>
<dbReference type="InterPro" id="IPR036280">
    <property type="entry name" value="Multihaem_cyt_sf"/>
</dbReference>